<dbReference type="AlphaFoldDB" id="A0A5J4V2F4"/>
<feature type="compositionally biased region" description="Acidic residues" evidence="2">
    <location>
        <begin position="491"/>
        <end position="505"/>
    </location>
</feature>
<name>A0A5J4V2F4_9EUKA</name>
<dbReference type="EMBL" id="SNRW01010183">
    <property type="protein sequence ID" value="KAA6376919.1"/>
    <property type="molecule type" value="Genomic_DNA"/>
</dbReference>
<feature type="compositionally biased region" description="Basic and acidic residues" evidence="2">
    <location>
        <begin position="368"/>
        <end position="379"/>
    </location>
</feature>
<evidence type="ECO:0000256" key="2">
    <source>
        <dbReference type="SAM" id="MobiDB-lite"/>
    </source>
</evidence>
<reference evidence="3 4" key="1">
    <citation type="submission" date="2019-03" db="EMBL/GenBank/DDBJ databases">
        <title>Single cell metagenomics reveals metabolic interactions within the superorganism composed of flagellate Streblomastix strix and complex community of Bacteroidetes bacteria on its surface.</title>
        <authorList>
            <person name="Treitli S.C."/>
            <person name="Kolisko M."/>
            <person name="Husnik F."/>
            <person name="Keeling P."/>
            <person name="Hampl V."/>
        </authorList>
    </citation>
    <scope>NUCLEOTIDE SEQUENCE [LARGE SCALE GENOMIC DNA]</scope>
    <source>
        <strain evidence="3">ST1C</strain>
    </source>
</reference>
<feature type="compositionally biased region" description="Low complexity" evidence="2">
    <location>
        <begin position="427"/>
        <end position="454"/>
    </location>
</feature>
<accession>A0A5J4V2F4</accession>
<sequence>MHTGERRELGQLVNNNSPLQITKSTASPKNTQNIFNVNQQDNQLEYQQQQHHPIPLDINQFLTSETPSTDLLPEEDAKDVEIDLELDEENDEDDIMGWWISKEDAELDQLEREWKERDKGRFNAVGMNGDDINAYEEQDDGCYDGCFNMWSQLKERKKIVKELLQKRKEQLKLKKERNKAKIKEQRKQVKRDTNNVYTPVNSNFSTKPGVIDYFKYVPLSIYYPNTKIRPSQQQRCLFSFIYFLHNSHEPNQWAQPITHIYIINHLENIRRLVKPLQLKLKLKGRRRKNNYGQRKEKEDWGNKQENGDLIIDKRINNDSKIQKEENSWEIQQQQQKSDDLLLILNEQENKQEQEERIQNNFESIHKRTERQELKNENKKGSQKAISIESQSGSDTVQYQNKHQLENFRQSKIKLQIRKKNKNEESPSELSSSDLLRVSSSSHLSSSSMSSSDKQVSSEEKNKELKQNNQEEVGFVRFKKQNVQNQKQEVVNNDEDQDEGNDDDDNNNQFTSSYPDQNDPDEDDDGEKVKGIKLFNIFASGNNTDWHCLISVRPPVSFGVQLNANRLSGGYPSNSEREEYKQRALLYGNVCQSGNKTIRASGFLPEPEAYKLQHRLFEYPYGSSSQKSNFKPPETQKVFGMENLINISSSQQSCEREKEDAEINCSQSLERGQGSEDDNAWLEGFRGTKLTAEQEALMKQWRDLTEQVLNTYYGREMQEADPTSERATQETKKMLKERDLQTNSMGLNSESVPKLAGVLDIPSERDIDFGGANLKAVHCRH</sequence>
<feature type="compositionally biased region" description="Basic and acidic residues" evidence="2">
    <location>
        <begin position="455"/>
        <end position="465"/>
    </location>
</feature>
<feature type="coiled-coil region" evidence="1">
    <location>
        <begin position="154"/>
        <end position="195"/>
    </location>
</feature>
<gene>
    <name evidence="3" type="ORF">EZS28_027552</name>
</gene>
<feature type="region of interest" description="Disordered" evidence="2">
    <location>
        <begin position="368"/>
        <end position="396"/>
    </location>
</feature>
<proteinExistence type="predicted"/>
<feature type="region of interest" description="Disordered" evidence="2">
    <location>
        <begin position="409"/>
        <end position="526"/>
    </location>
</feature>
<comment type="caution">
    <text evidence="3">The sequence shown here is derived from an EMBL/GenBank/DDBJ whole genome shotgun (WGS) entry which is preliminary data.</text>
</comment>
<evidence type="ECO:0000313" key="3">
    <source>
        <dbReference type="EMBL" id="KAA6376919.1"/>
    </source>
</evidence>
<protein>
    <submittedName>
        <fullName evidence="3">Uncharacterized protein</fullName>
    </submittedName>
</protein>
<feature type="compositionally biased region" description="Basic residues" evidence="2">
    <location>
        <begin position="410"/>
        <end position="420"/>
    </location>
</feature>
<evidence type="ECO:0000256" key="1">
    <source>
        <dbReference type="SAM" id="Coils"/>
    </source>
</evidence>
<feature type="compositionally biased region" description="Low complexity" evidence="2">
    <location>
        <begin position="480"/>
        <end position="490"/>
    </location>
</feature>
<organism evidence="3 4">
    <name type="scientific">Streblomastix strix</name>
    <dbReference type="NCBI Taxonomy" id="222440"/>
    <lineage>
        <taxon>Eukaryota</taxon>
        <taxon>Metamonada</taxon>
        <taxon>Preaxostyla</taxon>
        <taxon>Oxymonadida</taxon>
        <taxon>Streblomastigidae</taxon>
        <taxon>Streblomastix</taxon>
    </lineage>
</organism>
<dbReference type="Proteomes" id="UP000324800">
    <property type="component" value="Unassembled WGS sequence"/>
</dbReference>
<keyword evidence="1" id="KW-0175">Coiled coil</keyword>
<feature type="compositionally biased region" description="Polar residues" evidence="2">
    <location>
        <begin position="383"/>
        <end position="396"/>
    </location>
</feature>
<evidence type="ECO:0000313" key="4">
    <source>
        <dbReference type="Proteomes" id="UP000324800"/>
    </source>
</evidence>